<evidence type="ECO:0000256" key="1">
    <source>
        <dbReference type="ARBA" id="ARBA00022603"/>
    </source>
</evidence>
<evidence type="ECO:0000259" key="5">
    <source>
        <dbReference type="Pfam" id="PF08100"/>
    </source>
</evidence>
<feature type="domain" description="O-methyltransferase dimerisation" evidence="5">
    <location>
        <begin position="40"/>
        <end position="108"/>
    </location>
</feature>
<protein>
    <recommendedName>
        <fullName evidence="8">Methyltransferase</fullName>
    </recommendedName>
</protein>
<feature type="domain" description="O-methyltransferase C-terminal" evidence="4">
    <location>
        <begin position="169"/>
        <end position="348"/>
    </location>
</feature>
<organism evidence="6 7">
    <name type="scientific">Polynucleobacter campilacus</name>
    <dbReference type="NCBI Taxonomy" id="1743163"/>
    <lineage>
        <taxon>Bacteria</taxon>
        <taxon>Pseudomonadati</taxon>
        <taxon>Pseudomonadota</taxon>
        <taxon>Betaproteobacteria</taxon>
        <taxon>Burkholderiales</taxon>
        <taxon>Burkholderiaceae</taxon>
        <taxon>Polynucleobacter</taxon>
    </lineage>
</organism>
<reference evidence="6 7" key="1">
    <citation type="submission" date="2017-05" db="EMBL/GenBank/DDBJ databases">
        <title>Genome of Polynucleobacter sp. MWH-Feld-100.</title>
        <authorList>
            <person name="Hahn M.W."/>
        </authorList>
    </citation>
    <scope>NUCLEOTIDE SEQUENCE [LARGE SCALE GENOMIC DNA]</scope>
    <source>
        <strain evidence="6 7">MWH-Feld-100</strain>
    </source>
</reference>
<dbReference type="GO" id="GO:0032259">
    <property type="term" value="P:methylation"/>
    <property type="evidence" value="ECO:0007669"/>
    <property type="project" value="UniProtKB-KW"/>
</dbReference>
<dbReference type="Proteomes" id="UP000197528">
    <property type="component" value="Unassembled WGS sequence"/>
</dbReference>
<keyword evidence="3" id="KW-0949">S-adenosyl-L-methionine</keyword>
<gene>
    <name evidence="6" type="ORF">CBI31_01815</name>
</gene>
<dbReference type="GO" id="GO:0046983">
    <property type="term" value="F:protein dimerization activity"/>
    <property type="evidence" value="ECO:0007669"/>
    <property type="project" value="InterPro"/>
</dbReference>
<keyword evidence="2" id="KW-0808">Transferase</keyword>
<keyword evidence="1" id="KW-0489">Methyltransferase</keyword>
<dbReference type="InterPro" id="IPR036390">
    <property type="entry name" value="WH_DNA-bd_sf"/>
</dbReference>
<dbReference type="OrthoDB" id="9766840at2"/>
<dbReference type="Pfam" id="PF00891">
    <property type="entry name" value="Methyltransf_2"/>
    <property type="match status" value="1"/>
</dbReference>
<dbReference type="CDD" id="cd02440">
    <property type="entry name" value="AdoMet_MTases"/>
    <property type="match status" value="1"/>
</dbReference>
<dbReference type="PROSITE" id="PS51683">
    <property type="entry name" value="SAM_OMT_II"/>
    <property type="match status" value="1"/>
</dbReference>
<keyword evidence="7" id="KW-1185">Reference proteome</keyword>
<dbReference type="GO" id="GO:0008171">
    <property type="term" value="F:O-methyltransferase activity"/>
    <property type="evidence" value="ECO:0007669"/>
    <property type="project" value="InterPro"/>
</dbReference>
<dbReference type="AlphaFoldDB" id="A0A254PWR2"/>
<name>A0A254PWR2_9BURK</name>
<dbReference type="SUPFAM" id="SSF53335">
    <property type="entry name" value="S-adenosyl-L-methionine-dependent methyltransferases"/>
    <property type="match status" value="1"/>
</dbReference>
<proteinExistence type="predicted"/>
<dbReference type="PIRSF" id="PIRSF005739">
    <property type="entry name" value="O-mtase"/>
    <property type="match status" value="1"/>
</dbReference>
<comment type="caution">
    <text evidence="6">The sequence shown here is derived from an EMBL/GenBank/DDBJ whole genome shotgun (WGS) entry which is preliminary data.</text>
</comment>
<dbReference type="InterPro" id="IPR029063">
    <property type="entry name" value="SAM-dependent_MTases_sf"/>
</dbReference>
<dbReference type="EMBL" id="NGUP01000001">
    <property type="protein sequence ID" value="OWS71000.1"/>
    <property type="molecule type" value="Genomic_DNA"/>
</dbReference>
<evidence type="ECO:0000256" key="3">
    <source>
        <dbReference type="ARBA" id="ARBA00022691"/>
    </source>
</evidence>
<evidence type="ECO:0000313" key="7">
    <source>
        <dbReference type="Proteomes" id="UP000197528"/>
    </source>
</evidence>
<sequence length="375" mass="41552">MESFFDWRNRLIASPSFQRWATRFPLTRWIVKKQASEIFDLMAGFVYTQVLLACTQVNLFDILSKGALSFDDLQKQVPLKPAGLRRLLDAAVAIKLLVKRSEDRYALSMKSAPLVGNVAILDMVKHHADFYRDLSDPIALLQGDTSSASLNEYWPYITPEQGAAPENLSAEKVADYSKLMAHTQSLVTDEILDAYPMDKHQTVLDIGGGQGVFIKRLAARYPHLAFKLFDIPGVAELSNAHFAEIGLATRGKAIGGNFFQDPLPKGCDLATLVRVIFDHDDARVKQLLANVFDALNPGGTLLLAEPMAETKGFEAMGHAYFGFYLLAMGRGRPRTEAEISGLLRQAGFTDIRLLNSFMPLNAQILRCNKPSTPMA</sequence>
<dbReference type="InterPro" id="IPR036388">
    <property type="entry name" value="WH-like_DNA-bd_sf"/>
</dbReference>
<dbReference type="InterPro" id="IPR012967">
    <property type="entry name" value="COMT_dimerisation"/>
</dbReference>
<dbReference type="PANTHER" id="PTHR43712">
    <property type="entry name" value="PUTATIVE (AFU_ORTHOLOGUE AFUA_4G14580)-RELATED"/>
    <property type="match status" value="1"/>
</dbReference>
<dbReference type="PANTHER" id="PTHR43712:SF2">
    <property type="entry name" value="O-METHYLTRANSFERASE CICE"/>
    <property type="match status" value="1"/>
</dbReference>
<dbReference type="InterPro" id="IPR016461">
    <property type="entry name" value="COMT-like"/>
</dbReference>
<accession>A0A254PWR2</accession>
<dbReference type="InterPro" id="IPR001077">
    <property type="entry name" value="COMT_C"/>
</dbReference>
<dbReference type="SUPFAM" id="SSF46785">
    <property type="entry name" value="Winged helix' DNA-binding domain"/>
    <property type="match status" value="1"/>
</dbReference>
<evidence type="ECO:0000313" key="6">
    <source>
        <dbReference type="EMBL" id="OWS71000.1"/>
    </source>
</evidence>
<dbReference type="RefSeq" id="WP_088524705.1">
    <property type="nucleotide sequence ID" value="NZ_NGUP01000001.1"/>
</dbReference>
<dbReference type="Pfam" id="PF08100">
    <property type="entry name" value="Dimerisation"/>
    <property type="match status" value="1"/>
</dbReference>
<dbReference type="Gene3D" id="3.40.50.150">
    <property type="entry name" value="Vaccinia Virus protein VP39"/>
    <property type="match status" value="1"/>
</dbReference>
<evidence type="ECO:0000259" key="4">
    <source>
        <dbReference type="Pfam" id="PF00891"/>
    </source>
</evidence>
<evidence type="ECO:0008006" key="8">
    <source>
        <dbReference type="Google" id="ProtNLM"/>
    </source>
</evidence>
<dbReference type="Gene3D" id="1.10.10.10">
    <property type="entry name" value="Winged helix-like DNA-binding domain superfamily/Winged helix DNA-binding domain"/>
    <property type="match status" value="1"/>
</dbReference>
<evidence type="ECO:0000256" key="2">
    <source>
        <dbReference type="ARBA" id="ARBA00022679"/>
    </source>
</evidence>